<feature type="binding site" evidence="18">
    <location>
        <position position="438"/>
    </location>
    <ligand>
        <name>acetyl-CoA</name>
        <dbReference type="ChEBI" id="CHEBI:57288"/>
    </ligand>
</feature>
<dbReference type="Proteomes" id="UP000321405">
    <property type="component" value="Unassembled WGS sequence"/>
</dbReference>
<evidence type="ECO:0000259" key="20">
    <source>
        <dbReference type="Pfam" id="PF12804"/>
    </source>
</evidence>
<dbReference type="PANTHER" id="PTHR43584">
    <property type="entry name" value="NUCLEOTIDYL TRANSFERASE"/>
    <property type="match status" value="1"/>
</dbReference>
<comment type="subunit">
    <text evidence="18">Homotrimer.</text>
</comment>
<keyword evidence="11 18" id="KW-0573">Peptidoglycan synthesis</keyword>
<comment type="pathway">
    <text evidence="18">Bacterial outer membrane biogenesis; LPS lipid A biosynthesis.</text>
</comment>
<feature type="region of interest" description="N-acetyltransferase" evidence="18">
    <location>
        <begin position="266"/>
        <end position="462"/>
    </location>
</feature>
<dbReference type="GO" id="GO:0009245">
    <property type="term" value="P:lipid A biosynthetic process"/>
    <property type="evidence" value="ECO:0007669"/>
    <property type="project" value="UniProtKB-UniRule"/>
</dbReference>
<reference evidence="21 22" key="1">
    <citation type="submission" date="2019-07" db="EMBL/GenBank/DDBJ databases">
        <title>Whole genome shotgun sequence of Swaminathania salitolerans NBRC 104436.</title>
        <authorList>
            <person name="Hosoyama A."/>
            <person name="Uohara A."/>
            <person name="Ohji S."/>
            <person name="Ichikawa N."/>
        </authorList>
    </citation>
    <scope>NUCLEOTIDE SEQUENCE [LARGE SCALE GENOMIC DNA]</scope>
    <source>
        <strain evidence="21 22">NBRC 104436</strain>
    </source>
</reference>
<evidence type="ECO:0000256" key="18">
    <source>
        <dbReference type="HAMAP-Rule" id="MF_01631"/>
    </source>
</evidence>
<dbReference type="GO" id="GO:0019134">
    <property type="term" value="F:glucosamine-1-phosphate N-acetyltransferase activity"/>
    <property type="evidence" value="ECO:0007669"/>
    <property type="project" value="UniProtKB-UniRule"/>
</dbReference>
<evidence type="ECO:0000256" key="13">
    <source>
        <dbReference type="ARBA" id="ARBA00023315"/>
    </source>
</evidence>
<feature type="region of interest" description="Linker" evidence="18">
    <location>
        <begin position="245"/>
        <end position="265"/>
    </location>
</feature>
<evidence type="ECO:0000256" key="2">
    <source>
        <dbReference type="ARBA" id="ARBA00007707"/>
    </source>
</evidence>
<dbReference type="PANTHER" id="PTHR43584:SF3">
    <property type="entry name" value="BIFUNCTIONAL PROTEIN GLMU"/>
    <property type="match status" value="1"/>
</dbReference>
<keyword evidence="4 18" id="KW-0963">Cytoplasm</keyword>
<keyword evidence="7 18" id="KW-0479">Metal-binding</keyword>
<dbReference type="InterPro" id="IPR038009">
    <property type="entry name" value="GlmU_C_LbH"/>
</dbReference>
<evidence type="ECO:0000256" key="12">
    <source>
        <dbReference type="ARBA" id="ARBA00023268"/>
    </source>
</evidence>
<dbReference type="InterPro" id="IPR029044">
    <property type="entry name" value="Nucleotide-diphossugar_trans"/>
</dbReference>
<dbReference type="InterPro" id="IPR050065">
    <property type="entry name" value="GlmU-like"/>
</dbReference>
<comment type="caution">
    <text evidence="21">The sequence shown here is derived from an EMBL/GenBank/DDBJ whole genome shotgun (WGS) entry which is preliminary data.</text>
</comment>
<evidence type="ECO:0000256" key="10">
    <source>
        <dbReference type="ARBA" id="ARBA00022960"/>
    </source>
</evidence>
<feature type="binding site" evidence="18">
    <location>
        <begin position="30"/>
        <end position="33"/>
    </location>
    <ligand>
        <name>UDP-N-acetyl-alpha-D-glucosamine</name>
        <dbReference type="ChEBI" id="CHEBI:57705"/>
    </ligand>
</feature>
<protein>
    <recommendedName>
        <fullName evidence="18">Bifunctional protein GlmU</fullName>
    </recommendedName>
    <domain>
        <recommendedName>
            <fullName evidence="18">UDP-N-acetylglucosamine pyrophosphorylase</fullName>
            <ecNumber evidence="18">2.7.7.23</ecNumber>
        </recommendedName>
        <alternativeName>
            <fullName evidence="18">N-acetylglucosamine-1-phosphate uridyltransferase</fullName>
        </alternativeName>
    </domain>
    <domain>
        <recommendedName>
            <fullName evidence="18">Glucosamine-1-phosphate N-acetyltransferase</fullName>
            <ecNumber evidence="18">2.3.1.157</ecNumber>
        </recommendedName>
    </domain>
</protein>
<comment type="similarity">
    <text evidence="3 18">In the N-terminal section; belongs to the N-acetylglucosamine-1-phosphate uridyltransferase family.</text>
</comment>
<evidence type="ECO:0000256" key="15">
    <source>
        <dbReference type="ARBA" id="ARBA00048247"/>
    </source>
</evidence>
<dbReference type="EMBL" id="BJVC01000002">
    <property type="protein sequence ID" value="GEL01962.1"/>
    <property type="molecule type" value="Genomic_DNA"/>
</dbReference>
<feature type="region of interest" description="Pyrophosphorylase" evidence="18">
    <location>
        <begin position="1"/>
        <end position="244"/>
    </location>
</feature>
<keyword evidence="6 18" id="KW-0548">Nucleotidyltransferase</keyword>
<feature type="binding site" evidence="18">
    <location>
        <begin position="384"/>
        <end position="385"/>
    </location>
    <ligand>
        <name>acetyl-CoA</name>
        <dbReference type="ChEBI" id="CHEBI:57288"/>
    </ligand>
</feature>
<evidence type="ECO:0000256" key="7">
    <source>
        <dbReference type="ARBA" id="ARBA00022723"/>
    </source>
</evidence>
<feature type="domain" description="MobA-like NTP transferase" evidence="20">
    <location>
        <begin position="27"/>
        <end position="173"/>
    </location>
</feature>
<dbReference type="InterPro" id="IPR005882">
    <property type="entry name" value="Bifunctional_GlmU"/>
</dbReference>
<keyword evidence="9 18" id="KW-0460">Magnesium</keyword>
<dbReference type="UniPathway" id="UPA00113">
    <property type="reaction ID" value="UER00532"/>
</dbReference>
<dbReference type="GO" id="GO:0003977">
    <property type="term" value="F:UDP-N-acetylglucosamine diphosphorylase activity"/>
    <property type="evidence" value="ECO:0007669"/>
    <property type="project" value="UniProtKB-UniRule"/>
</dbReference>
<feature type="binding site" evidence="18">
    <location>
        <position position="186"/>
    </location>
    <ligand>
        <name>UDP-N-acetyl-alpha-D-glucosamine</name>
        <dbReference type="ChEBI" id="CHEBI:57705"/>
    </ligand>
</feature>
<dbReference type="GO" id="GO:0009252">
    <property type="term" value="P:peptidoglycan biosynthetic process"/>
    <property type="evidence" value="ECO:0007669"/>
    <property type="project" value="UniProtKB-UniRule"/>
</dbReference>
<keyword evidence="8 18" id="KW-0677">Repeat</keyword>
<keyword evidence="13 18" id="KW-0012">Acyltransferase</keyword>
<dbReference type="InterPro" id="IPR018357">
    <property type="entry name" value="Hexapep_transf_CS"/>
</dbReference>
<evidence type="ECO:0000256" key="9">
    <source>
        <dbReference type="ARBA" id="ARBA00022842"/>
    </source>
</evidence>
<evidence type="ECO:0000256" key="4">
    <source>
        <dbReference type="ARBA" id="ARBA00022490"/>
    </source>
</evidence>
<evidence type="ECO:0000256" key="3">
    <source>
        <dbReference type="ARBA" id="ARBA00007947"/>
    </source>
</evidence>
<feature type="binding site" evidence="18">
    <location>
        <position position="92"/>
    </location>
    <ligand>
        <name>UDP-N-acetyl-alpha-D-glucosamine</name>
        <dbReference type="ChEBI" id="CHEBI:57705"/>
    </ligand>
</feature>
<dbReference type="CDD" id="cd03353">
    <property type="entry name" value="LbH_GlmU_C"/>
    <property type="match status" value="1"/>
</dbReference>
<comment type="pathway">
    <text evidence="18">Nucleotide-sugar biosynthesis; UDP-N-acetyl-alpha-D-glucosamine biosynthesis; UDP-N-acetyl-alpha-D-glucosamine from N-acetyl-alpha-D-glucosamine 1-phosphate: step 1/1.</text>
</comment>
<feature type="binding site" evidence="18">
    <location>
        <position position="242"/>
    </location>
    <ligand>
        <name>Mg(2+)</name>
        <dbReference type="ChEBI" id="CHEBI:18420"/>
    </ligand>
</feature>
<evidence type="ECO:0000256" key="1">
    <source>
        <dbReference type="ARBA" id="ARBA00004496"/>
    </source>
</evidence>
<dbReference type="Pfam" id="PF12804">
    <property type="entry name" value="NTP_transf_3"/>
    <property type="match status" value="1"/>
</dbReference>
<comment type="catalytic activity">
    <reaction evidence="15 18">
        <text>alpha-D-glucosamine 1-phosphate + acetyl-CoA = N-acetyl-alpha-D-glucosamine 1-phosphate + CoA + H(+)</text>
        <dbReference type="Rhea" id="RHEA:13725"/>
        <dbReference type="ChEBI" id="CHEBI:15378"/>
        <dbReference type="ChEBI" id="CHEBI:57287"/>
        <dbReference type="ChEBI" id="CHEBI:57288"/>
        <dbReference type="ChEBI" id="CHEBI:57776"/>
        <dbReference type="ChEBI" id="CHEBI:58516"/>
        <dbReference type="EC" id="2.3.1.157"/>
    </reaction>
</comment>
<dbReference type="NCBIfam" id="TIGR01173">
    <property type="entry name" value="glmU"/>
    <property type="match status" value="1"/>
</dbReference>
<dbReference type="CDD" id="cd02540">
    <property type="entry name" value="GT2_GlmU_N_bac"/>
    <property type="match status" value="1"/>
</dbReference>
<feature type="binding site" evidence="18">
    <location>
        <position position="364"/>
    </location>
    <ligand>
        <name>UDP-N-acetyl-alpha-D-glucosamine</name>
        <dbReference type="ChEBI" id="CHEBI:57705"/>
    </ligand>
</feature>
<feature type="binding site" evidence="18">
    <location>
        <position position="378"/>
    </location>
    <ligand>
        <name>acetyl-CoA</name>
        <dbReference type="ChEBI" id="CHEBI:57288"/>
    </ligand>
</feature>
<keyword evidence="10 18" id="KW-0133">Cell shape</keyword>
<accession>A0A511BPG1</accession>
<dbReference type="HAMAP" id="MF_01631">
    <property type="entry name" value="GlmU"/>
    <property type="match status" value="1"/>
</dbReference>
<dbReference type="SUPFAM" id="SSF53448">
    <property type="entry name" value="Nucleotide-diphospho-sugar transferases"/>
    <property type="match status" value="1"/>
</dbReference>
<comment type="pathway">
    <text evidence="18">Nucleotide-sugar biosynthesis; UDP-N-acetyl-alpha-D-glucosamine biosynthesis; N-acetyl-alpha-D-glucosamine 1-phosphate from alpha-D-glucosamine 6-phosphate (route II): step 2/2.</text>
</comment>
<feature type="binding site" evidence="18">
    <location>
        <position position="44"/>
    </location>
    <ligand>
        <name>UDP-N-acetyl-alpha-D-glucosamine</name>
        <dbReference type="ChEBI" id="CHEBI:57705"/>
    </ligand>
</feature>
<evidence type="ECO:0000256" key="16">
    <source>
        <dbReference type="ARBA" id="ARBA00048493"/>
    </source>
</evidence>
<evidence type="ECO:0000313" key="22">
    <source>
        <dbReference type="Proteomes" id="UP000321405"/>
    </source>
</evidence>
<dbReference type="Gene3D" id="2.160.10.10">
    <property type="entry name" value="Hexapeptide repeat proteins"/>
    <property type="match status" value="1"/>
</dbReference>
<comment type="catalytic activity">
    <reaction evidence="16 18">
        <text>N-acetyl-alpha-D-glucosamine 1-phosphate + UTP + H(+) = UDP-N-acetyl-alpha-D-glucosamine + diphosphate</text>
        <dbReference type="Rhea" id="RHEA:13509"/>
        <dbReference type="ChEBI" id="CHEBI:15378"/>
        <dbReference type="ChEBI" id="CHEBI:33019"/>
        <dbReference type="ChEBI" id="CHEBI:46398"/>
        <dbReference type="ChEBI" id="CHEBI:57705"/>
        <dbReference type="ChEBI" id="CHEBI:57776"/>
        <dbReference type="EC" id="2.7.7.23"/>
    </reaction>
</comment>
<dbReference type="InterPro" id="IPR011004">
    <property type="entry name" value="Trimer_LpxA-like_sf"/>
</dbReference>
<comment type="caution">
    <text evidence="18">Lacks conserved residue(s) required for the propagation of feature annotation.</text>
</comment>
<comment type="similarity">
    <text evidence="2 18">In the C-terminal section; belongs to the transferase hexapeptide repeat family.</text>
</comment>
<feature type="region of interest" description="Disordered" evidence="19">
    <location>
        <begin position="1"/>
        <end position="22"/>
    </location>
</feature>
<feature type="binding site" evidence="18">
    <location>
        <position position="242"/>
    </location>
    <ligand>
        <name>UDP-N-acetyl-alpha-D-glucosamine</name>
        <dbReference type="ChEBI" id="CHEBI:57705"/>
    </ligand>
</feature>
<comment type="cofactor">
    <cofactor evidence="18">
        <name>Mg(2+)</name>
        <dbReference type="ChEBI" id="CHEBI:18420"/>
    </cofactor>
    <text evidence="18">Binds 1 Mg(2+) ion per subunit.</text>
</comment>
<evidence type="ECO:0000256" key="14">
    <source>
        <dbReference type="ARBA" id="ARBA00023316"/>
    </source>
</evidence>
<dbReference type="UniPathway" id="UPA00973"/>
<evidence type="ECO:0000256" key="6">
    <source>
        <dbReference type="ARBA" id="ARBA00022695"/>
    </source>
</evidence>
<feature type="binding site" evidence="18">
    <location>
        <position position="157"/>
    </location>
    <ligand>
        <name>UDP-N-acetyl-alpha-D-glucosamine</name>
        <dbReference type="ChEBI" id="CHEBI:57705"/>
    </ligand>
</feature>
<dbReference type="InterPro" id="IPR025877">
    <property type="entry name" value="MobA-like_NTP_Trfase"/>
</dbReference>
<dbReference type="EC" id="2.3.1.157" evidence="18"/>
<feature type="binding site" evidence="18">
    <location>
        <position position="421"/>
    </location>
    <ligand>
        <name>acetyl-CoA</name>
        <dbReference type="ChEBI" id="CHEBI:57288"/>
    </ligand>
</feature>
<dbReference type="InterPro" id="IPR001451">
    <property type="entry name" value="Hexapep"/>
</dbReference>
<comment type="subcellular location">
    <subcellularLocation>
        <location evidence="1 18">Cytoplasm</location>
    </subcellularLocation>
</comment>
<organism evidence="21 22">
    <name type="scientific">Swaminathania salitolerans</name>
    <dbReference type="NCBI Taxonomy" id="182838"/>
    <lineage>
        <taxon>Bacteria</taxon>
        <taxon>Pseudomonadati</taxon>
        <taxon>Pseudomonadota</taxon>
        <taxon>Alphaproteobacteria</taxon>
        <taxon>Acetobacterales</taxon>
        <taxon>Acetobacteraceae</taxon>
        <taxon>Swaminathania</taxon>
    </lineage>
</organism>
<name>A0A511BPG1_9PROT</name>
<dbReference type="Gene3D" id="3.90.550.10">
    <property type="entry name" value="Spore Coat Polysaccharide Biosynthesis Protein SpsA, Chain A"/>
    <property type="match status" value="1"/>
</dbReference>
<dbReference type="PROSITE" id="PS00101">
    <property type="entry name" value="HEXAPEP_TRANSFERASES"/>
    <property type="match status" value="1"/>
</dbReference>
<keyword evidence="14 18" id="KW-0961">Cell wall biogenesis/degradation</keyword>
<dbReference type="SUPFAM" id="SSF51161">
    <property type="entry name" value="Trimeric LpxA-like enzymes"/>
    <property type="match status" value="1"/>
</dbReference>
<dbReference type="EC" id="2.7.7.23" evidence="18"/>
<dbReference type="AlphaFoldDB" id="A0A511BPG1"/>
<feature type="binding site" evidence="18">
    <location>
        <position position="171"/>
    </location>
    <ligand>
        <name>UDP-N-acetyl-alpha-D-glucosamine</name>
        <dbReference type="ChEBI" id="CHEBI:57705"/>
    </ligand>
</feature>
<evidence type="ECO:0000256" key="5">
    <source>
        <dbReference type="ARBA" id="ARBA00022679"/>
    </source>
</evidence>
<feature type="binding site" evidence="18">
    <location>
        <begin position="97"/>
        <end position="98"/>
    </location>
    <ligand>
        <name>UDP-N-acetyl-alpha-D-glucosamine</name>
        <dbReference type="ChEBI" id="CHEBI:57705"/>
    </ligand>
</feature>
<feature type="binding site" evidence="18">
    <location>
        <position position="375"/>
    </location>
    <ligand>
        <name>UDP-N-acetyl-alpha-D-glucosamine</name>
        <dbReference type="ChEBI" id="CHEBI:57705"/>
    </ligand>
</feature>
<evidence type="ECO:0000256" key="19">
    <source>
        <dbReference type="SAM" id="MobiDB-lite"/>
    </source>
</evidence>
<evidence type="ECO:0000256" key="11">
    <source>
        <dbReference type="ARBA" id="ARBA00022984"/>
    </source>
</evidence>
<dbReference type="GO" id="GO:0008360">
    <property type="term" value="P:regulation of cell shape"/>
    <property type="evidence" value="ECO:0007669"/>
    <property type="project" value="UniProtKB-KW"/>
</dbReference>
<proteinExistence type="inferred from homology"/>
<dbReference type="GO" id="GO:0000902">
    <property type="term" value="P:cell morphogenesis"/>
    <property type="evidence" value="ECO:0007669"/>
    <property type="project" value="UniProtKB-UniRule"/>
</dbReference>
<dbReference type="GO" id="GO:0016020">
    <property type="term" value="C:membrane"/>
    <property type="evidence" value="ECO:0007669"/>
    <property type="project" value="GOC"/>
</dbReference>
<feature type="binding site" evidence="18">
    <location>
        <position position="331"/>
    </location>
    <ligand>
        <name>UDP-N-acetyl-alpha-D-glucosamine</name>
        <dbReference type="ChEBI" id="CHEBI:57705"/>
    </ligand>
</feature>
<keyword evidence="12 18" id="KW-0511">Multifunctional enzyme</keyword>
<dbReference type="GO" id="GO:0071555">
    <property type="term" value="P:cell wall organization"/>
    <property type="evidence" value="ECO:0007669"/>
    <property type="project" value="UniProtKB-KW"/>
</dbReference>
<evidence type="ECO:0000256" key="17">
    <source>
        <dbReference type="ARBA" id="ARBA00049628"/>
    </source>
</evidence>
<dbReference type="GO" id="GO:0005737">
    <property type="term" value="C:cytoplasm"/>
    <property type="evidence" value="ECO:0007669"/>
    <property type="project" value="UniProtKB-SubCell"/>
</dbReference>
<gene>
    <name evidence="18 21" type="primary">glmU</name>
    <name evidence="21" type="ORF">SSA02_11250</name>
</gene>
<dbReference type="Pfam" id="PF14602">
    <property type="entry name" value="Hexapep_2"/>
    <property type="match status" value="1"/>
</dbReference>
<comment type="function">
    <text evidence="17 18">Catalyzes the last two sequential reactions in the de novo biosynthetic pathway for UDP-N-acetylglucosamine (UDP-GlcNAc). The C-terminal domain catalyzes the transfer of acetyl group from acetyl coenzyme A to glucosamine-1-phosphate (GlcN-1-P) to produce N-acetylglucosamine-1-phosphate (GlcNAc-1-P), which is converted into UDP-GlcNAc by the transfer of uridine 5-monophosphate (from uridine 5-triphosphate), a reaction catalyzed by the N-terminal domain.</text>
</comment>
<feature type="compositionally biased region" description="Polar residues" evidence="19">
    <location>
        <begin position="1"/>
        <end position="17"/>
    </location>
</feature>
<keyword evidence="5 18" id="KW-0808">Transferase</keyword>
<keyword evidence="22" id="KW-1185">Reference proteome</keyword>
<dbReference type="GO" id="GO:0000287">
    <property type="term" value="F:magnesium ion binding"/>
    <property type="evidence" value="ECO:0007669"/>
    <property type="project" value="UniProtKB-UniRule"/>
</dbReference>
<feature type="active site" description="Proton acceptor" evidence="18">
    <location>
        <position position="361"/>
    </location>
</feature>
<dbReference type="NCBIfam" id="NF010933">
    <property type="entry name" value="PRK14353.1"/>
    <property type="match status" value="1"/>
</dbReference>
<evidence type="ECO:0000256" key="8">
    <source>
        <dbReference type="ARBA" id="ARBA00022737"/>
    </source>
</evidence>
<feature type="binding site" evidence="18">
    <location>
        <position position="120"/>
    </location>
    <ligand>
        <name>Mg(2+)</name>
        <dbReference type="ChEBI" id="CHEBI:18420"/>
    </ligand>
</feature>
<feature type="binding site" evidence="18">
    <location>
        <position position="403"/>
    </location>
    <ligand>
        <name>acetyl-CoA</name>
        <dbReference type="ChEBI" id="CHEBI:57288"/>
    </ligand>
</feature>
<evidence type="ECO:0000313" key="21">
    <source>
        <dbReference type="EMBL" id="GEL01962.1"/>
    </source>
</evidence>
<sequence length="462" mass="49084">MATPRNDMTSRSFSGGQSVPGHKPTTAVILAAGLGTRMRSSLPKALHPLGGRPMICHLVETAASVFDRIVVVVGPDMDALAQAVAPWPTVIQNERLGTGHAALMAEAHFGEGDVAILYADNPLIRAETMRALLRRRDEEGTKLALLAMTPGDPGRYGRVILRDGLVQEIVEWKDASETQREVTLCNAGVLCADAQALRRWLQGLGNGNAQGEYYLTDVVALAAREGAVRHVEAPASELAGINSRAELACAEATLQARLRREAMENGVTLVAPETVFFSTDTVIEPDVLIEPNVVFGPGVVLRRFARIRAFSHLEGCEVGPEAIIGPYARLRPGTRCEAKSHVGNFVELKATHLGEGAKANHLTYLGDSTIGARTNIGAGTVTCNYDGVFKHRTSIGSDVFIGSDSILVAPVTIGDEALVGAGSVITDNVAPGSLALGRARQTEKTGRGRAIRQSLLARKEQG</sequence>
<feature type="binding site" evidence="18">
    <location>
        <position position="349"/>
    </location>
    <ligand>
        <name>UDP-N-acetyl-alpha-D-glucosamine</name>
        <dbReference type="ChEBI" id="CHEBI:57705"/>
    </ligand>
</feature>
<dbReference type="GO" id="GO:0006048">
    <property type="term" value="P:UDP-N-acetylglucosamine biosynthetic process"/>
    <property type="evidence" value="ECO:0007669"/>
    <property type="project" value="UniProtKB-UniPathway"/>
</dbReference>